<proteinExistence type="predicted"/>
<dbReference type="EMBL" id="JAHKSW010000011">
    <property type="protein sequence ID" value="KAG7326511.1"/>
    <property type="molecule type" value="Genomic_DNA"/>
</dbReference>
<gene>
    <name evidence="2" type="ORF">KOW79_009912</name>
</gene>
<organism evidence="2 3">
    <name type="scientific">Hemibagrus wyckioides</name>
    <dbReference type="NCBI Taxonomy" id="337641"/>
    <lineage>
        <taxon>Eukaryota</taxon>
        <taxon>Metazoa</taxon>
        <taxon>Chordata</taxon>
        <taxon>Craniata</taxon>
        <taxon>Vertebrata</taxon>
        <taxon>Euteleostomi</taxon>
        <taxon>Actinopterygii</taxon>
        <taxon>Neopterygii</taxon>
        <taxon>Teleostei</taxon>
        <taxon>Ostariophysi</taxon>
        <taxon>Siluriformes</taxon>
        <taxon>Bagridae</taxon>
        <taxon>Hemibagrus</taxon>
    </lineage>
</organism>
<evidence type="ECO:0000313" key="3">
    <source>
        <dbReference type="Proteomes" id="UP000824219"/>
    </source>
</evidence>
<comment type="caution">
    <text evidence="2">The sequence shown here is derived from an EMBL/GenBank/DDBJ whole genome shotgun (WGS) entry which is preliminary data.</text>
</comment>
<feature type="compositionally biased region" description="Polar residues" evidence="1">
    <location>
        <begin position="79"/>
        <end position="93"/>
    </location>
</feature>
<evidence type="ECO:0000313" key="2">
    <source>
        <dbReference type="EMBL" id="KAG7326511.1"/>
    </source>
</evidence>
<dbReference type="AlphaFoldDB" id="A0A9D3SJ79"/>
<feature type="region of interest" description="Disordered" evidence="1">
    <location>
        <begin position="73"/>
        <end position="93"/>
    </location>
</feature>
<evidence type="ECO:0000256" key="1">
    <source>
        <dbReference type="SAM" id="MobiDB-lite"/>
    </source>
</evidence>
<accession>A0A9D3SJ79</accession>
<name>A0A9D3SJ79_9TELE</name>
<sequence length="93" mass="10561">MTRSKLAQYSHHPLHNEDTGGLFMVTDETLLTSEGLCDDPQIYKSTVTALNEDQTFTYTPTQFRLEFLNEDPATDHTQEATTFKTFNTTGQQP</sequence>
<reference evidence="2 3" key="1">
    <citation type="submission" date="2021-06" db="EMBL/GenBank/DDBJ databases">
        <title>Chromosome-level genome assembly of the red-tail catfish (Hemibagrus wyckioides).</title>
        <authorList>
            <person name="Shao F."/>
        </authorList>
    </citation>
    <scope>NUCLEOTIDE SEQUENCE [LARGE SCALE GENOMIC DNA]</scope>
    <source>
        <strain evidence="2">EC202008001</strain>
        <tissue evidence="2">Blood</tissue>
    </source>
</reference>
<keyword evidence="3" id="KW-1185">Reference proteome</keyword>
<dbReference type="OrthoDB" id="9909389at2759"/>
<protein>
    <submittedName>
        <fullName evidence="2">Uncharacterized protein</fullName>
    </submittedName>
</protein>
<dbReference type="Proteomes" id="UP000824219">
    <property type="component" value="Linkage Group LG11"/>
</dbReference>